<keyword evidence="4" id="KW-1185">Reference proteome</keyword>
<feature type="non-terminal residue" evidence="3">
    <location>
        <position position="279"/>
    </location>
</feature>
<accession>A0A699YTG4</accession>
<feature type="domain" description="MMS19 N-terminal" evidence="2">
    <location>
        <begin position="42"/>
        <end position="272"/>
    </location>
</feature>
<proteinExistence type="inferred from homology"/>
<protein>
    <recommendedName>
        <fullName evidence="1">MMS19 nucleotide excision repair protein</fullName>
    </recommendedName>
</protein>
<comment type="caution">
    <text evidence="3">The sequence shown here is derived from an EMBL/GenBank/DDBJ whole genome shotgun (WGS) entry which is preliminary data.</text>
</comment>
<reference evidence="3 4" key="1">
    <citation type="submission" date="2020-02" db="EMBL/GenBank/DDBJ databases">
        <title>Draft genome sequence of Haematococcus lacustris strain NIES-144.</title>
        <authorList>
            <person name="Morimoto D."/>
            <person name="Nakagawa S."/>
            <person name="Yoshida T."/>
            <person name="Sawayama S."/>
        </authorList>
    </citation>
    <scope>NUCLEOTIDE SEQUENCE [LARGE SCALE GENOMIC DNA]</scope>
    <source>
        <strain evidence="3 4">NIES-144</strain>
    </source>
</reference>
<dbReference type="GO" id="GO:0006281">
    <property type="term" value="P:DNA repair"/>
    <property type="evidence" value="ECO:0007669"/>
    <property type="project" value="UniProtKB-UniRule"/>
</dbReference>
<dbReference type="GO" id="GO:0097361">
    <property type="term" value="C:cytosolic [4Fe-4S] assembly targeting complex"/>
    <property type="evidence" value="ECO:0007669"/>
    <property type="project" value="UniProtKB-UniRule"/>
</dbReference>
<dbReference type="GO" id="GO:0016226">
    <property type="term" value="P:iron-sulfur cluster assembly"/>
    <property type="evidence" value="ECO:0007669"/>
    <property type="project" value="UniProtKB-UniRule"/>
</dbReference>
<evidence type="ECO:0000313" key="4">
    <source>
        <dbReference type="Proteomes" id="UP000485058"/>
    </source>
</evidence>
<dbReference type="InterPro" id="IPR016024">
    <property type="entry name" value="ARM-type_fold"/>
</dbReference>
<evidence type="ECO:0000313" key="3">
    <source>
        <dbReference type="EMBL" id="GFH09669.1"/>
    </source>
</evidence>
<keyword evidence="1" id="KW-0227">DNA damage</keyword>
<dbReference type="GO" id="GO:0005634">
    <property type="term" value="C:nucleus"/>
    <property type="evidence" value="ECO:0007669"/>
    <property type="project" value="UniProtKB-SubCell"/>
</dbReference>
<dbReference type="SUPFAM" id="SSF48371">
    <property type="entry name" value="ARM repeat"/>
    <property type="match status" value="1"/>
</dbReference>
<evidence type="ECO:0000256" key="1">
    <source>
        <dbReference type="RuleBase" id="RU367072"/>
    </source>
</evidence>
<feature type="non-terminal residue" evidence="3">
    <location>
        <position position="1"/>
    </location>
</feature>
<name>A0A699YTG4_HAELA</name>
<comment type="subcellular location">
    <subcellularLocation>
        <location evidence="1">Nucleus</location>
    </subcellularLocation>
</comment>
<dbReference type="EMBL" id="BLLF01000252">
    <property type="protein sequence ID" value="GFH09669.1"/>
    <property type="molecule type" value="Genomic_DNA"/>
</dbReference>
<evidence type="ECO:0000259" key="2">
    <source>
        <dbReference type="Pfam" id="PF14500"/>
    </source>
</evidence>
<keyword evidence="1" id="KW-0539">Nucleus</keyword>
<dbReference type="AlphaFoldDB" id="A0A699YTG4"/>
<sequence length="279" mass="29391">MAIDSAVAAYLEPSASAAERTQCVGCIVALLTQRSQTALSLVQALQACLISDDAEQRLRGTSLLNEVIRAGGPQGALAPGDLQHLATFMTARLSDWSCTEPAAQACTTLLQLGRPPPSHSTQPSASSQACLAESDCLGLVRSVVDELAGHVQELTQRERQASLQLMLTATQVCGAAAARSGLDLAEACVAAIDGEKDPRCLLLAFSLVKAQAPEVVEVLSCYFPLTFTPPKNDPHRISRAQLASALEHALAASPFLATWVVPLVLEKLSSTYRYHGGSS</sequence>
<dbReference type="PANTHER" id="PTHR12891">
    <property type="entry name" value="DNA REPAIR/TRANSCRIPTION PROTEIN MET18/MMS19"/>
    <property type="match status" value="1"/>
</dbReference>
<dbReference type="Pfam" id="PF14500">
    <property type="entry name" value="MMS19_N"/>
    <property type="match status" value="1"/>
</dbReference>
<dbReference type="InterPro" id="IPR039920">
    <property type="entry name" value="MMS19"/>
</dbReference>
<dbReference type="GO" id="GO:0051604">
    <property type="term" value="P:protein maturation"/>
    <property type="evidence" value="ECO:0007669"/>
    <property type="project" value="UniProtKB-UniRule"/>
</dbReference>
<keyword evidence="1" id="KW-0234">DNA repair</keyword>
<comment type="similarity">
    <text evidence="1">Belongs to the MET18/MMS19 family.</text>
</comment>
<comment type="function">
    <text evidence="1">Key component of the cytosolic iron-sulfur protein assembly (CIA) complex, a multiprotein complex that mediates the incorporation of iron-sulfur cluster into apoproteins specifically involved in DNA metabolism and genomic integrity. In the CIA complex, MMS19 acts as an adapter between early-acting CIA components and a subset of cellular target iron-sulfur proteins.</text>
</comment>
<dbReference type="PANTHER" id="PTHR12891:SF0">
    <property type="entry name" value="MMS19 NUCLEOTIDE EXCISION REPAIR PROTEIN HOMOLOG"/>
    <property type="match status" value="1"/>
</dbReference>
<organism evidence="3 4">
    <name type="scientific">Haematococcus lacustris</name>
    <name type="common">Green alga</name>
    <name type="synonym">Haematococcus pluvialis</name>
    <dbReference type="NCBI Taxonomy" id="44745"/>
    <lineage>
        <taxon>Eukaryota</taxon>
        <taxon>Viridiplantae</taxon>
        <taxon>Chlorophyta</taxon>
        <taxon>core chlorophytes</taxon>
        <taxon>Chlorophyceae</taxon>
        <taxon>CS clade</taxon>
        <taxon>Chlamydomonadales</taxon>
        <taxon>Haematococcaceae</taxon>
        <taxon>Haematococcus</taxon>
    </lineage>
</organism>
<dbReference type="InterPro" id="IPR029240">
    <property type="entry name" value="MMS19_N"/>
</dbReference>
<gene>
    <name evidence="3" type="ORF">HaLaN_04852</name>
</gene>
<dbReference type="Proteomes" id="UP000485058">
    <property type="component" value="Unassembled WGS sequence"/>
</dbReference>